<feature type="region of interest" description="Disordered" evidence="1">
    <location>
        <begin position="171"/>
        <end position="237"/>
    </location>
</feature>
<gene>
    <name evidence="3" type="ORF">CAEBREN_00237</name>
</gene>
<feature type="signal peptide" evidence="2">
    <location>
        <begin position="1"/>
        <end position="18"/>
    </location>
</feature>
<evidence type="ECO:0000313" key="3">
    <source>
        <dbReference type="EMBL" id="EGT51025.1"/>
    </source>
</evidence>
<protein>
    <submittedName>
        <fullName evidence="3">Uncharacterized protein</fullName>
    </submittedName>
</protein>
<sequence length="237" mass="25855">MKALTIILLFYGIGCMASKTIRGPSNIYYAENEDSVGGPRQKRSAPNSTAIAALQTIKDLNVIRFYKALRELYLDDGFDVKLKFNAAILTAPVIPDIVYEQVIKSLELTRWEIKRGDGSMKRIQGMIKLNEPDSLIREPWLMDLVMLIMENSVNPKNVAYSIRDLGVALMENGSTRTGPGSSPSSNPPPNNPPDSTGPRPSSSSITPSDPRISMPWETSLSPCPGKLLGSTLGTLSS</sequence>
<dbReference type="eggNOG" id="ENOG502RT7W">
    <property type="taxonomic scope" value="Eukaryota"/>
</dbReference>
<evidence type="ECO:0000256" key="1">
    <source>
        <dbReference type="SAM" id="MobiDB-lite"/>
    </source>
</evidence>
<name>G0N2R6_CAEBE</name>
<dbReference type="Proteomes" id="UP000008068">
    <property type="component" value="Unassembled WGS sequence"/>
</dbReference>
<feature type="chain" id="PRO_5003405098" evidence="2">
    <location>
        <begin position="19"/>
        <end position="237"/>
    </location>
</feature>
<feature type="compositionally biased region" description="Low complexity" evidence="1">
    <location>
        <begin position="172"/>
        <end position="184"/>
    </location>
</feature>
<evidence type="ECO:0000256" key="2">
    <source>
        <dbReference type="SAM" id="SignalP"/>
    </source>
</evidence>
<accession>G0N2R6</accession>
<reference evidence="4" key="1">
    <citation type="submission" date="2011-07" db="EMBL/GenBank/DDBJ databases">
        <authorList>
            <consortium name="Caenorhabditis brenneri Sequencing and Analysis Consortium"/>
            <person name="Wilson R.K."/>
        </authorList>
    </citation>
    <scope>NUCLEOTIDE SEQUENCE [LARGE SCALE GENOMIC DNA]</scope>
    <source>
        <strain evidence="4">PB2801</strain>
    </source>
</reference>
<dbReference type="AlphaFoldDB" id="G0N2R6"/>
<keyword evidence="2" id="KW-0732">Signal</keyword>
<dbReference type="HOGENOM" id="CLU_1171520_0_0_1"/>
<keyword evidence="4" id="KW-1185">Reference proteome</keyword>
<dbReference type="InParanoid" id="G0N2R6"/>
<proteinExistence type="predicted"/>
<organism evidence="4">
    <name type="scientific">Caenorhabditis brenneri</name>
    <name type="common">Nematode worm</name>
    <dbReference type="NCBI Taxonomy" id="135651"/>
    <lineage>
        <taxon>Eukaryota</taxon>
        <taxon>Metazoa</taxon>
        <taxon>Ecdysozoa</taxon>
        <taxon>Nematoda</taxon>
        <taxon>Chromadorea</taxon>
        <taxon>Rhabditida</taxon>
        <taxon>Rhabditina</taxon>
        <taxon>Rhabditomorpha</taxon>
        <taxon>Rhabditoidea</taxon>
        <taxon>Rhabditidae</taxon>
        <taxon>Peloderinae</taxon>
        <taxon>Caenorhabditis</taxon>
    </lineage>
</organism>
<dbReference type="STRING" id="135651.G0N2R6"/>
<dbReference type="EMBL" id="GL379831">
    <property type="protein sequence ID" value="EGT51025.1"/>
    <property type="molecule type" value="Genomic_DNA"/>
</dbReference>
<feature type="compositionally biased region" description="Low complexity" evidence="1">
    <location>
        <begin position="227"/>
        <end position="237"/>
    </location>
</feature>
<dbReference type="OrthoDB" id="5815952at2759"/>
<evidence type="ECO:0000313" key="4">
    <source>
        <dbReference type="Proteomes" id="UP000008068"/>
    </source>
</evidence>